<feature type="non-terminal residue" evidence="1">
    <location>
        <position position="63"/>
    </location>
</feature>
<sequence length="63" mass="6730">MDQERCLMGNLFAPSPSLRWTWSGRPAWPAVCQAARRTPASRAGLREIAAAGQASGTPPGAHR</sequence>
<evidence type="ECO:0000313" key="1">
    <source>
        <dbReference type="EMBL" id="EDM15810.1"/>
    </source>
</evidence>
<dbReference type="EMBL" id="CH473950">
    <property type="protein sequence ID" value="EDM15810.1"/>
    <property type="molecule type" value="Genomic_DNA"/>
</dbReference>
<gene>
    <name evidence="1" type="ORF">rCG_59493</name>
</gene>
<dbReference type="AlphaFoldDB" id="A6HSR2"/>
<name>A6HSR2_RAT</name>
<accession>A6HSR2</accession>
<proteinExistence type="predicted"/>
<dbReference type="Proteomes" id="UP000234681">
    <property type="component" value="Chromosome 7"/>
</dbReference>
<reference evidence="1 2" key="1">
    <citation type="submission" date="2005-09" db="EMBL/GenBank/DDBJ databases">
        <authorList>
            <person name="Mural R.J."/>
            <person name="Li P.W."/>
            <person name="Adams M.D."/>
            <person name="Amanatides P.G."/>
            <person name="Baden-Tillson H."/>
            <person name="Barnstead M."/>
            <person name="Chin S.H."/>
            <person name="Dew I."/>
            <person name="Evans C.A."/>
            <person name="Ferriera S."/>
            <person name="Flanigan M."/>
            <person name="Fosler C."/>
            <person name="Glodek A."/>
            <person name="Gu Z."/>
            <person name="Holt R.A."/>
            <person name="Jennings D."/>
            <person name="Kraft C.L."/>
            <person name="Lu F."/>
            <person name="Nguyen T."/>
            <person name="Nusskern D.R."/>
            <person name="Pfannkoch C.M."/>
            <person name="Sitter C."/>
            <person name="Sutton G.G."/>
            <person name="Venter J.C."/>
            <person name="Wang Z."/>
            <person name="Woodage T."/>
            <person name="Zheng X.H."/>
            <person name="Zhong F."/>
        </authorList>
    </citation>
    <scope>NUCLEOTIDE SEQUENCE [LARGE SCALE GENOMIC DNA]</scope>
    <source>
        <strain>BN</strain>
        <strain evidence="2">Sprague-Dawley</strain>
    </source>
</reference>
<protein>
    <submittedName>
        <fullName evidence="1">RCG59493</fullName>
    </submittedName>
</protein>
<organism evidence="1 2">
    <name type="scientific">Rattus norvegicus</name>
    <name type="common">Rat</name>
    <dbReference type="NCBI Taxonomy" id="10116"/>
    <lineage>
        <taxon>Eukaryota</taxon>
        <taxon>Metazoa</taxon>
        <taxon>Chordata</taxon>
        <taxon>Craniata</taxon>
        <taxon>Vertebrata</taxon>
        <taxon>Euteleostomi</taxon>
        <taxon>Mammalia</taxon>
        <taxon>Eutheria</taxon>
        <taxon>Euarchontoglires</taxon>
        <taxon>Glires</taxon>
        <taxon>Rodentia</taxon>
        <taxon>Myomorpha</taxon>
        <taxon>Muroidea</taxon>
        <taxon>Muridae</taxon>
        <taxon>Murinae</taxon>
        <taxon>Rattus</taxon>
    </lineage>
</organism>
<evidence type="ECO:0000313" key="2">
    <source>
        <dbReference type="Proteomes" id="UP000234681"/>
    </source>
</evidence>